<dbReference type="GO" id="GO:0003677">
    <property type="term" value="F:DNA binding"/>
    <property type="evidence" value="ECO:0007669"/>
    <property type="project" value="UniProtKB-KW"/>
</dbReference>
<keyword evidence="2" id="KW-1185">Reference proteome</keyword>
<dbReference type="InterPro" id="IPR010982">
    <property type="entry name" value="Lambda_DNA-bd_dom_sf"/>
</dbReference>
<comment type="caution">
    <text evidence="1">The sequence shown here is derived from an EMBL/GenBank/DDBJ whole genome shotgun (WGS) entry which is preliminary data.</text>
</comment>
<reference evidence="1" key="1">
    <citation type="journal article" date="2014" name="Int. J. Syst. Evol. Microbiol.">
        <title>Complete genome sequence of Corynebacterium casei LMG S-19264T (=DSM 44701T), isolated from a smear-ripened cheese.</title>
        <authorList>
            <consortium name="US DOE Joint Genome Institute (JGI-PGF)"/>
            <person name="Walter F."/>
            <person name="Albersmeier A."/>
            <person name="Kalinowski J."/>
            <person name="Ruckert C."/>
        </authorList>
    </citation>
    <scope>NUCLEOTIDE SEQUENCE</scope>
    <source>
        <strain evidence="1">CGMCC 1.15388</strain>
    </source>
</reference>
<keyword evidence="1" id="KW-0238">DNA-binding</keyword>
<dbReference type="EMBL" id="BMIS01000004">
    <property type="protein sequence ID" value="GGE66253.1"/>
    <property type="molecule type" value="Genomic_DNA"/>
</dbReference>
<name>A0A917EPB4_9MICC</name>
<dbReference type="CDD" id="cd00093">
    <property type="entry name" value="HTH_XRE"/>
    <property type="match status" value="1"/>
</dbReference>
<reference evidence="1" key="2">
    <citation type="submission" date="2020-09" db="EMBL/GenBank/DDBJ databases">
        <authorList>
            <person name="Sun Q."/>
            <person name="Zhou Y."/>
        </authorList>
    </citation>
    <scope>NUCLEOTIDE SEQUENCE</scope>
    <source>
        <strain evidence="1">CGMCC 1.15388</strain>
    </source>
</reference>
<evidence type="ECO:0000313" key="2">
    <source>
        <dbReference type="Proteomes" id="UP000633136"/>
    </source>
</evidence>
<dbReference type="InterPro" id="IPR001387">
    <property type="entry name" value="Cro/C1-type_HTH"/>
</dbReference>
<protein>
    <submittedName>
        <fullName evidence="1">DNA-binding protein</fullName>
    </submittedName>
</protein>
<dbReference type="Proteomes" id="UP000633136">
    <property type="component" value="Unassembled WGS sequence"/>
</dbReference>
<dbReference type="RefSeq" id="WP_188683711.1">
    <property type="nucleotide sequence ID" value="NZ_BMIS01000004.1"/>
</dbReference>
<gene>
    <name evidence="1" type="ORF">GCM10011401_11910</name>
</gene>
<organism evidence="1 2">
    <name type="scientific">Nesterenkonia cremea</name>
    <dbReference type="NCBI Taxonomy" id="1882340"/>
    <lineage>
        <taxon>Bacteria</taxon>
        <taxon>Bacillati</taxon>
        <taxon>Actinomycetota</taxon>
        <taxon>Actinomycetes</taxon>
        <taxon>Micrococcales</taxon>
        <taxon>Micrococcaceae</taxon>
        <taxon>Nesterenkonia</taxon>
    </lineage>
</organism>
<accession>A0A917EPB4</accession>
<dbReference type="AlphaFoldDB" id="A0A917EPB4"/>
<proteinExistence type="predicted"/>
<sequence length="180" mass="19498">MPTEDSRIEAGRQQQKQAYGEPLSDIFTRFREAFGLNQSELATILGISAPMLSQLNSAQRVKIGNPAVMQRLQGLEDLVGQIQAGVLPSDQIPAKLEEVKAATGRLTRSTTAFVPVEADDSSVVAGMRNLLRAVASGQEIRNAADALESEHPGLAEVLRLYGTGSLEPAREHYSTHKDLF</sequence>
<dbReference type="SUPFAM" id="SSF47413">
    <property type="entry name" value="lambda repressor-like DNA-binding domains"/>
    <property type="match status" value="1"/>
</dbReference>
<evidence type="ECO:0000313" key="1">
    <source>
        <dbReference type="EMBL" id="GGE66253.1"/>
    </source>
</evidence>